<dbReference type="GO" id="GO:0016747">
    <property type="term" value="F:acyltransferase activity, transferring groups other than amino-acyl groups"/>
    <property type="evidence" value="ECO:0007669"/>
    <property type="project" value="InterPro"/>
</dbReference>
<dbReference type="SUPFAM" id="SSF53901">
    <property type="entry name" value="Thiolase-like"/>
    <property type="match status" value="1"/>
</dbReference>
<dbReference type="GO" id="GO:0008299">
    <property type="term" value="P:isoprenoid biosynthetic process"/>
    <property type="evidence" value="ECO:0007669"/>
    <property type="project" value="UniProtKB-KW"/>
</dbReference>
<dbReference type="Proteomes" id="UP000809243">
    <property type="component" value="Unassembled WGS sequence"/>
</dbReference>
<dbReference type="AlphaFoldDB" id="A0A938YVH2"/>
<dbReference type="PANTHER" id="PTHR42870">
    <property type="entry name" value="ACETYL-COA C-ACETYLTRANSFERASE"/>
    <property type="match status" value="1"/>
</dbReference>
<organism evidence="4 5">
    <name type="scientific">Candidatus Iainarchaeum sp</name>
    <dbReference type="NCBI Taxonomy" id="3101447"/>
    <lineage>
        <taxon>Archaea</taxon>
        <taxon>Candidatus Iainarchaeota</taxon>
        <taxon>Candidatus Iainarchaeia</taxon>
        <taxon>Candidatus Iainarchaeales</taxon>
        <taxon>Candidatus Iainarchaeaceae</taxon>
        <taxon>Candidatus Iainarchaeum</taxon>
    </lineage>
</organism>
<keyword evidence="1" id="KW-0414">Isoprene biosynthesis</keyword>
<dbReference type="InterPro" id="IPR002155">
    <property type="entry name" value="Thiolase"/>
</dbReference>
<evidence type="ECO:0000259" key="3">
    <source>
        <dbReference type="Pfam" id="PF22691"/>
    </source>
</evidence>
<dbReference type="EMBL" id="JAFGDB010000001">
    <property type="protein sequence ID" value="MBN2066847.1"/>
    <property type="molecule type" value="Genomic_DNA"/>
</dbReference>
<proteinExistence type="predicted"/>
<dbReference type="Pfam" id="PF00108">
    <property type="entry name" value="Thiolase_N"/>
    <property type="match status" value="1"/>
</dbReference>
<comment type="caution">
    <text evidence="4">The sequence shown here is derived from an EMBL/GenBank/DDBJ whole genome shotgun (WGS) entry which is preliminary data.</text>
</comment>
<dbReference type="InterPro" id="IPR020616">
    <property type="entry name" value="Thiolase_N"/>
</dbReference>
<gene>
    <name evidence="4" type="ORF">JW744_00070</name>
</gene>
<dbReference type="PANTHER" id="PTHR42870:SF6">
    <property type="entry name" value="ACETYL-COA C-ACYLTRANSFERASE"/>
    <property type="match status" value="1"/>
</dbReference>
<name>A0A938YVH2_9ARCH</name>
<protein>
    <submittedName>
        <fullName evidence="4">Thiolase domain-containing protein</fullName>
    </submittedName>
</protein>
<dbReference type="PIRSF" id="PIRSF000429">
    <property type="entry name" value="Ac-CoA_Ac_transf"/>
    <property type="match status" value="1"/>
</dbReference>
<evidence type="ECO:0000313" key="5">
    <source>
        <dbReference type="Proteomes" id="UP000809243"/>
    </source>
</evidence>
<dbReference type="Gene3D" id="3.40.47.10">
    <property type="match status" value="1"/>
</dbReference>
<feature type="domain" description="Thiolase C-terminal" evidence="3">
    <location>
        <begin position="240"/>
        <end position="383"/>
    </location>
</feature>
<dbReference type="Pfam" id="PF22691">
    <property type="entry name" value="Thiolase_C_1"/>
    <property type="match status" value="1"/>
</dbReference>
<sequence length="385" mass="39980">MRSVSIIGVGCTSFGEHWQKSLRELVAEAGIQAVLTSGLVGKDIEAIYGGCMASGRFIAQEHIGALLADQLGLNPIPSTRVEAACASGGVALRSGFLSVASGAYDIVAVGGVEKMTEVSTSEAAIALGGAGDQETELFHGASFPALYALMARKHMHDFGTTEEQMALCSVQAHKNGMLNPNSQFHKEISVEEVMHSGYVASPLKLLDCSPITDGAAAVILCETEKARKMGIPAVEIIGAGQASDSLALSGRKSLTEVAATKKAAEIAYKQANLGPKDIDVVELHDCFSIANIMAIEDLGFFKKGEGGKALEQGKTALNSEISVNPSGGLKCGHPVGATGVKQAVEIFEQLLGKAGKRQVKDAKIGLAHNVGGSGATAVVHIMRRL</sequence>
<dbReference type="InterPro" id="IPR016039">
    <property type="entry name" value="Thiolase-like"/>
</dbReference>
<reference evidence="4" key="1">
    <citation type="submission" date="2021-01" db="EMBL/GenBank/DDBJ databases">
        <title>Active Sulfur Cycling in an Early Earth Analoge.</title>
        <authorList>
            <person name="Hahn C.R."/>
            <person name="Youssef N.H."/>
            <person name="Elshahed M."/>
        </authorList>
    </citation>
    <scope>NUCLEOTIDE SEQUENCE</scope>
    <source>
        <strain evidence="4">Zod_Metabat.1151</strain>
    </source>
</reference>
<evidence type="ECO:0000313" key="4">
    <source>
        <dbReference type="EMBL" id="MBN2066847.1"/>
    </source>
</evidence>
<dbReference type="CDD" id="cd00829">
    <property type="entry name" value="SCP-x_thiolase"/>
    <property type="match status" value="1"/>
</dbReference>
<dbReference type="InterPro" id="IPR055140">
    <property type="entry name" value="Thiolase_C_2"/>
</dbReference>
<feature type="domain" description="Thiolase N-terminal" evidence="2">
    <location>
        <begin position="5"/>
        <end position="223"/>
    </location>
</feature>
<evidence type="ECO:0000259" key="2">
    <source>
        <dbReference type="Pfam" id="PF00108"/>
    </source>
</evidence>
<accession>A0A938YVH2</accession>
<evidence type="ECO:0000256" key="1">
    <source>
        <dbReference type="ARBA" id="ARBA00023229"/>
    </source>
</evidence>
<dbReference type="NCBIfam" id="NF004720">
    <property type="entry name" value="PRK06064.1"/>
    <property type="match status" value="1"/>
</dbReference>